<name>A0A830EA26_9EURY</name>
<evidence type="ECO:0000313" key="2">
    <source>
        <dbReference type="Proteomes" id="UP000653099"/>
    </source>
</evidence>
<dbReference type="EMBL" id="BMOC01000006">
    <property type="protein sequence ID" value="GGJ04413.1"/>
    <property type="molecule type" value="Genomic_DNA"/>
</dbReference>
<sequence length="184" mass="20409">MSAAVPPPELDVPESWRLVSEELSTPFDVRIVTISATTRIYEDTALRDRLAAATGTETTWRFVFASRLRIRPANSPSRALTNLVSDRASSAFVDVLEERGFAAIERADTHRFAVGGDDVDATRYRARVQLDDRDLPVEAYFAAWPTGEEFLLGGGAYPLSLPGPASFDRDEGREELFGMLRSIR</sequence>
<reference evidence="1" key="2">
    <citation type="submission" date="2020-09" db="EMBL/GenBank/DDBJ databases">
        <authorList>
            <person name="Sun Q."/>
            <person name="Ohkuma M."/>
        </authorList>
    </citation>
    <scope>NUCLEOTIDE SEQUENCE</scope>
    <source>
        <strain evidence="1">JCM 14359</strain>
    </source>
</reference>
<comment type="caution">
    <text evidence="1">The sequence shown here is derived from an EMBL/GenBank/DDBJ whole genome shotgun (WGS) entry which is preliminary data.</text>
</comment>
<gene>
    <name evidence="1" type="ORF">GCM10008995_12800</name>
</gene>
<accession>A0A830EA26</accession>
<dbReference type="Pfam" id="PF20127">
    <property type="entry name" value="DUF6517"/>
    <property type="match status" value="1"/>
</dbReference>
<keyword evidence="2" id="KW-1185">Reference proteome</keyword>
<dbReference type="InterPro" id="IPR045396">
    <property type="entry name" value="DUF6517"/>
</dbReference>
<dbReference type="OrthoDB" id="300230at2157"/>
<dbReference type="RefSeq" id="WP_188786563.1">
    <property type="nucleotide sequence ID" value="NZ_BMOC01000006.1"/>
</dbReference>
<dbReference type="AlphaFoldDB" id="A0A830EA26"/>
<dbReference type="Proteomes" id="UP000653099">
    <property type="component" value="Unassembled WGS sequence"/>
</dbReference>
<evidence type="ECO:0000313" key="1">
    <source>
        <dbReference type="EMBL" id="GGJ04413.1"/>
    </source>
</evidence>
<organism evidence="1 2">
    <name type="scientific">Halobellus salinus</name>
    <dbReference type="NCBI Taxonomy" id="931585"/>
    <lineage>
        <taxon>Archaea</taxon>
        <taxon>Methanobacteriati</taxon>
        <taxon>Methanobacteriota</taxon>
        <taxon>Stenosarchaea group</taxon>
        <taxon>Halobacteria</taxon>
        <taxon>Halobacteriales</taxon>
        <taxon>Haloferacaceae</taxon>
        <taxon>Halobellus</taxon>
    </lineage>
</organism>
<protein>
    <submittedName>
        <fullName evidence="1">Uncharacterized protein</fullName>
    </submittedName>
</protein>
<reference evidence="1" key="1">
    <citation type="journal article" date="2014" name="Int. J. Syst. Evol. Microbiol.">
        <title>Complete genome sequence of Corynebacterium casei LMG S-19264T (=DSM 44701T), isolated from a smear-ripened cheese.</title>
        <authorList>
            <consortium name="US DOE Joint Genome Institute (JGI-PGF)"/>
            <person name="Walter F."/>
            <person name="Albersmeier A."/>
            <person name="Kalinowski J."/>
            <person name="Ruckert C."/>
        </authorList>
    </citation>
    <scope>NUCLEOTIDE SEQUENCE</scope>
    <source>
        <strain evidence="1">JCM 14359</strain>
    </source>
</reference>
<proteinExistence type="predicted"/>